<reference evidence="4" key="2">
    <citation type="journal article" date="2022" name="Hortic Res">
        <title>The genome of Dioscorea zingiberensis sheds light on the biosynthesis, origin and evolution of the medicinally important diosgenin saponins.</title>
        <authorList>
            <person name="Li Y."/>
            <person name="Tan C."/>
            <person name="Li Z."/>
            <person name="Guo J."/>
            <person name="Li S."/>
            <person name="Chen X."/>
            <person name="Wang C."/>
            <person name="Dai X."/>
            <person name="Yang H."/>
            <person name="Song W."/>
            <person name="Hou L."/>
            <person name="Xu J."/>
            <person name="Tong Z."/>
            <person name="Xu A."/>
            <person name="Yuan X."/>
            <person name="Wang W."/>
            <person name="Yang Q."/>
            <person name="Chen L."/>
            <person name="Sun Z."/>
            <person name="Wang K."/>
            <person name="Pan B."/>
            <person name="Chen J."/>
            <person name="Bao Y."/>
            <person name="Liu F."/>
            <person name="Qi X."/>
            <person name="Gang D.R."/>
            <person name="Wen J."/>
            <person name="Li J."/>
        </authorList>
    </citation>
    <scope>NUCLEOTIDE SEQUENCE</scope>
    <source>
        <strain evidence="4">Dzin_1.0</strain>
    </source>
</reference>
<evidence type="ECO:0000256" key="1">
    <source>
        <dbReference type="ARBA" id="ARBA00009861"/>
    </source>
</evidence>
<comment type="similarity">
    <text evidence="1">Belongs to the plant acyltransferase family.</text>
</comment>
<accession>A0A9D5CD28</accession>
<dbReference type="GO" id="GO:0016746">
    <property type="term" value="F:acyltransferase activity"/>
    <property type="evidence" value="ECO:0007669"/>
    <property type="project" value="UniProtKB-KW"/>
</dbReference>
<evidence type="ECO:0000313" key="4">
    <source>
        <dbReference type="EMBL" id="KAJ0970679.1"/>
    </source>
</evidence>
<sequence>MANSSDKHLHIEAIQTVTPGRAAEPGQARRISLPSSPISAGTLLGSHAHIILYYKKSTKEDMVATLAAQLKESLNHMLAEEPLLSGRLRRDREKDGYWEIKYNDSGVRLVQVVAETSMDEFLGGEDRDAKEKMLAYWMDIKQEDPQFWPLFYVQVTEFQGDGYSIGISWSVLLTDHLFMTRFLKKWATSHKQMQAQGQFSEANIFHLSYFKNSGRIPIDYHYTRSTTSRTILYKAPQSSDSQALLHHLLETCDANVSEFTLFVNDHSGDCLKVENFSKAGGSRMPVNRFLGKLSVAGWDELEAGDVDFVAENKPVLVSCQVVPFGGHEGLLVAMLPSHQTDSELMISVTVPLED</sequence>
<proteinExistence type="inferred from homology"/>
<comment type="caution">
    <text evidence="4">The sequence shown here is derived from an EMBL/GenBank/DDBJ whole genome shotgun (WGS) entry which is preliminary data.</text>
</comment>
<protein>
    <submittedName>
        <fullName evidence="4">Uncharacterized protein</fullName>
    </submittedName>
</protein>
<reference evidence="4" key="1">
    <citation type="submission" date="2021-03" db="EMBL/GenBank/DDBJ databases">
        <authorList>
            <person name="Li Z."/>
            <person name="Yang C."/>
        </authorList>
    </citation>
    <scope>NUCLEOTIDE SEQUENCE</scope>
    <source>
        <strain evidence="4">Dzin_1.0</strain>
        <tissue evidence="4">Leaf</tissue>
    </source>
</reference>
<evidence type="ECO:0000256" key="3">
    <source>
        <dbReference type="ARBA" id="ARBA00023315"/>
    </source>
</evidence>
<keyword evidence="2" id="KW-0808">Transferase</keyword>
<name>A0A9D5CD28_9LILI</name>
<dbReference type="PANTHER" id="PTHR31623">
    <property type="entry name" value="F21J9.9"/>
    <property type="match status" value="1"/>
</dbReference>
<dbReference type="Pfam" id="PF02458">
    <property type="entry name" value="Transferase"/>
    <property type="match status" value="1"/>
</dbReference>
<dbReference type="EMBL" id="JAGGNH010000005">
    <property type="protein sequence ID" value="KAJ0970679.1"/>
    <property type="molecule type" value="Genomic_DNA"/>
</dbReference>
<dbReference type="Proteomes" id="UP001085076">
    <property type="component" value="Miscellaneous, Linkage group lg05"/>
</dbReference>
<dbReference type="AlphaFoldDB" id="A0A9D5CD28"/>
<dbReference type="InterPro" id="IPR023213">
    <property type="entry name" value="CAT-like_dom_sf"/>
</dbReference>
<keyword evidence="3" id="KW-0012">Acyltransferase</keyword>
<dbReference type="Gene3D" id="3.30.559.10">
    <property type="entry name" value="Chloramphenicol acetyltransferase-like domain"/>
    <property type="match status" value="1"/>
</dbReference>
<dbReference type="PANTHER" id="PTHR31623:SF17">
    <property type="entry name" value="F21J9.9"/>
    <property type="match status" value="1"/>
</dbReference>
<organism evidence="4 5">
    <name type="scientific">Dioscorea zingiberensis</name>
    <dbReference type="NCBI Taxonomy" id="325984"/>
    <lineage>
        <taxon>Eukaryota</taxon>
        <taxon>Viridiplantae</taxon>
        <taxon>Streptophyta</taxon>
        <taxon>Embryophyta</taxon>
        <taxon>Tracheophyta</taxon>
        <taxon>Spermatophyta</taxon>
        <taxon>Magnoliopsida</taxon>
        <taxon>Liliopsida</taxon>
        <taxon>Dioscoreales</taxon>
        <taxon>Dioscoreaceae</taxon>
        <taxon>Dioscorea</taxon>
    </lineage>
</organism>
<dbReference type="OrthoDB" id="756073at2759"/>
<evidence type="ECO:0000313" key="5">
    <source>
        <dbReference type="Proteomes" id="UP001085076"/>
    </source>
</evidence>
<keyword evidence="5" id="KW-1185">Reference proteome</keyword>
<evidence type="ECO:0000256" key="2">
    <source>
        <dbReference type="ARBA" id="ARBA00022679"/>
    </source>
</evidence>
<gene>
    <name evidence="4" type="ORF">J5N97_018638</name>
</gene>